<sequence>MLRKDRRSFFDAGETKILVIVYNWDLEVKFSGSLGSITFGSNRDQYGPFGVHRGGRGEFNFQLSDQFGELYCHADSKVLKSIGVYLKPITTESSDVKLAKN</sequence>
<comment type="caution">
    <text evidence="4">The sequence shown here is derived from an EMBL/GenBank/DDBJ whole genome shotgun (WGS) entry which is preliminary data.</text>
</comment>
<organism evidence="4 5">
    <name type="scientific">Castilleja foliolosa</name>
    <dbReference type="NCBI Taxonomy" id="1961234"/>
    <lineage>
        <taxon>Eukaryota</taxon>
        <taxon>Viridiplantae</taxon>
        <taxon>Streptophyta</taxon>
        <taxon>Embryophyta</taxon>
        <taxon>Tracheophyta</taxon>
        <taxon>Spermatophyta</taxon>
        <taxon>Magnoliopsida</taxon>
        <taxon>eudicotyledons</taxon>
        <taxon>Gunneridae</taxon>
        <taxon>Pentapetalae</taxon>
        <taxon>asterids</taxon>
        <taxon>lamiids</taxon>
        <taxon>Lamiales</taxon>
        <taxon>Orobanchaceae</taxon>
        <taxon>Pedicularideae</taxon>
        <taxon>Castillejinae</taxon>
        <taxon>Castilleja</taxon>
    </lineage>
</organism>
<dbReference type="Gene3D" id="2.100.10.30">
    <property type="entry name" value="Jacalin-like lectin domain"/>
    <property type="match status" value="1"/>
</dbReference>
<dbReference type="GO" id="GO:0030246">
    <property type="term" value="F:carbohydrate binding"/>
    <property type="evidence" value="ECO:0007669"/>
    <property type="project" value="UniProtKB-KW"/>
</dbReference>
<keyword evidence="5" id="KW-1185">Reference proteome</keyword>
<reference evidence="5" key="1">
    <citation type="journal article" date="2024" name="IScience">
        <title>Strigolactones Initiate the Formation of Haustorium-like Structures in Castilleja.</title>
        <authorList>
            <person name="Buerger M."/>
            <person name="Peterson D."/>
            <person name="Chory J."/>
        </authorList>
    </citation>
    <scope>NUCLEOTIDE SEQUENCE [LARGE SCALE GENOMIC DNA]</scope>
</reference>
<dbReference type="EMBL" id="JAVIJP010000028">
    <property type="protein sequence ID" value="KAL3634675.1"/>
    <property type="molecule type" value="Genomic_DNA"/>
</dbReference>
<dbReference type="InterPro" id="IPR001229">
    <property type="entry name" value="Jacalin-like_lectin_dom"/>
</dbReference>
<name>A0ABD3D153_9LAMI</name>
<dbReference type="SUPFAM" id="SSF51101">
    <property type="entry name" value="Mannose-binding lectins"/>
    <property type="match status" value="1"/>
</dbReference>
<evidence type="ECO:0000313" key="4">
    <source>
        <dbReference type="EMBL" id="KAL3634675.1"/>
    </source>
</evidence>
<dbReference type="Pfam" id="PF01419">
    <property type="entry name" value="Jacalin"/>
    <property type="match status" value="1"/>
</dbReference>
<comment type="similarity">
    <text evidence="1">Belongs to the jacalin lectin family.</text>
</comment>
<gene>
    <name evidence="4" type="ORF">CASFOL_021729</name>
</gene>
<dbReference type="InterPro" id="IPR036404">
    <property type="entry name" value="Jacalin-like_lectin_dom_sf"/>
</dbReference>
<dbReference type="Proteomes" id="UP001632038">
    <property type="component" value="Unassembled WGS sequence"/>
</dbReference>
<accession>A0ABD3D153</accession>
<feature type="domain" description="Jacalin-type lectin" evidence="3">
    <location>
        <begin position="33"/>
        <end position="85"/>
    </location>
</feature>
<evidence type="ECO:0000259" key="3">
    <source>
        <dbReference type="Pfam" id="PF01419"/>
    </source>
</evidence>
<evidence type="ECO:0000313" key="5">
    <source>
        <dbReference type="Proteomes" id="UP001632038"/>
    </source>
</evidence>
<keyword evidence="2" id="KW-0430">Lectin</keyword>
<evidence type="ECO:0000256" key="1">
    <source>
        <dbReference type="ARBA" id="ARBA00006568"/>
    </source>
</evidence>
<proteinExistence type="inferred from homology"/>
<protein>
    <recommendedName>
        <fullName evidence="3">Jacalin-type lectin domain-containing protein</fullName>
    </recommendedName>
</protein>
<evidence type="ECO:0000256" key="2">
    <source>
        <dbReference type="ARBA" id="ARBA00022734"/>
    </source>
</evidence>
<dbReference type="AlphaFoldDB" id="A0ABD3D153"/>